<name>A0A428K475_9BACT</name>
<protein>
    <submittedName>
        <fullName evidence="1">Uncharacterized protein</fullName>
    </submittedName>
</protein>
<reference evidence="1 2" key="1">
    <citation type="submission" date="2018-12" db="EMBL/GenBank/DDBJ databases">
        <authorList>
            <person name="Feng G."/>
            <person name="Zhu H."/>
        </authorList>
    </citation>
    <scope>NUCLEOTIDE SEQUENCE [LARGE SCALE GENOMIC DNA]</scope>
    <source>
        <strain evidence="1 2">LMG 26000</strain>
    </source>
</reference>
<organism evidence="1 2">
    <name type="scientific">Hymenobacter perfusus</name>
    <dbReference type="NCBI Taxonomy" id="1236770"/>
    <lineage>
        <taxon>Bacteria</taxon>
        <taxon>Pseudomonadati</taxon>
        <taxon>Bacteroidota</taxon>
        <taxon>Cytophagia</taxon>
        <taxon>Cytophagales</taxon>
        <taxon>Hymenobacteraceae</taxon>
        <taxon>Hymenobacter</taxon>
    </lineage>
</organism>
<gene>
    <name evidence="1" type="ORF">EI293_17445</name>
</gene>
<dbReference type="AlphaFoldDB" id="A0A428K475"/>
<comment type="caution">
    <text evidence="1">The sequence shown here is derived from an EMBL/GenBank/DDBJ whole genome shotgun (WGS) entry which is preliminary data.</text>
</comment>
<proteinExistence type="predicted"/>
<sequence length="70" mass="7745">MNKALPLAALLIALGLILFLYQRLQTTEAALEMANRRFADCETVNFQLQNQLTQATRGPVPDSLRVVSGE</sequence>
<evidence type="ECO:0000313" key="2">
    <source>
        <dbReference type="Proteomes" id="UP000270291"/>
    </source>
</evidence>
<dbReference type="RefSeq" id="WP_125439832.1">
    <property type="nucleotide sequence ID" value="NZ_RWIU01000006.1"/>
</dbReference>
<evidence type="ECO:0000313" key="1">
    <source>
        <dbReference type="EMBL" id="RSK41210.1"/>
    </source>
</evidence>
<dbReference type="EMBL" id="RWIU01000006">
    <property type="protein sequence ID" value="RSK41210.1"/>
    <property type="molecule type" value="Genomic_DNA"/>
</dbReference>
<dbReference type="OrthoDB" id="879781at2"/>
<dbReference type="Proteomes" id="UP000270291">
    <property type="component" value="Unassembled WGS sequence"/>
</dbReference>
<accession>A0A428K475</accession>
<keyword evidence="2" id="KW-1185">Reference proteome</keyword>